<name>A0A061GCU6_THECC</name>
<protein>
    <submittedName>
        <fullName evidence="2">Uncharacterized protein</fullName>
    </submittedName>
</protein>
<dbReference type="InParanoid" id="A0A061GCU6"/>
<accession>A0A061GCU6</accession>
<evidence type="ECO:0000256" key="1">
    <source>
        <dbReference type="SAM" id="MobiDB-lite"/>
    </source>
</evidence>
<dbReference type="AlphaFoldDB" id="A0A061GCU6"/>
<feature type="compositionally biased region" description="Polar residues" evidence="1">
    <location>
        <begin position="81"/>
        <end position="93"/>
    </location>
</feature>
<dbReference type="Proteomes" id="UP000026915">
    <property type="component" value="Chromosome 6"/>
</dbReference>
<proteinExistence type="predicted"/>
<reference evidence="2 3" key="1">
    <citation type="journal article" date="2013" name="Genome Biol.">
        <title>The genome sequence of the most widely cultivated cacao type and its use to identify candidate genes regulating pod color.</title>
        <authorList>
            <person name="Motamayor J.C."/>
            <person name="Mockaitis K."/>
            <person name="Schmutz J."/>
            <person name="Haiminen N."/>
            <person name="Iii D.L."/>
            <person name="Cornejo O."/>
            <person name="Findley S.D."/>
            <person name="Zheng P."/>
            <person name="Utro F."/>
            <person name="Royaert S."/>
            <person name="Saski C."/>
            <person name="Jenkins J."/>
            <person name="Podicheti R."/>
            <person name="Zhao M."/>
            <person name="Scheffler B.E."/>
            <person name="Stack J.C."/>
            <person name="Feltus F.A."/>
            <person name="Mustiga G.M."/>
            <person name="Amores F."/>
            <person name="Phillips W."/>
            <person name="Marelli J.P."/>
            <person name="May G.D."/>
            <person name="Shapiro H."/>
            <person name="Ma J."/>
            <person name="Bustamante C.D."/>
            <person name="Schnell R.J."/>
            <person name="Main D."/>
            <person name="Gilbert D."/>
            <person name="Parida L."/>
            <person name="Kuhn D.N."/>
        </authorList>
    </citation>
    <scope>NUCLEOTIDE SEQUENCE [LARGE SCALE GENOMIC DNA]</scope>
    <source>
        <strain evidence="3">cv. Matina 1-6</strain>
    </source>
</reference>
<feature type="region of interest" description="Disordered" evidence="1">
    <location>
        <begin position="59"/>
        <end position="93"/>
    </location>
</feature>
<dbReference type="EMBL" id="CM001884">
    <property type="protein sequence ID" value="EOY27411.1"/>
    <property type="molecule type" value="Genomic_DNA"/>
</dbReference>
<dbReference type="HOGENOM" id="CLU_2403974_0_0_1"/>
<organism evidence="2 3">
    <name type="scientific">Theobroma cacao</name>
    <name type="common">Cacao</name>
    <name type="synonym">Cocoa</name>
    <dbReference type="NCBI Taxonomy" id="3641"/>
    <lineage>
        <taxon>Eukaryota</taxon>
        <taxon>Viridiplantae</taxon>
        <taxon>Streptophyta</taxon>
        <taxon>Embryophyta</taxon>
        <taxon>Tracheophyta</taxon>
        <taxon>Spermatophyta</taxon>
        <taxon>Magnoliopsida</taxon>
        <taxon>eudicotyledons</taxon>
        <taxon>Gunneridae</taxon>
        <taxon>Pentapetalae</taxon>
        <taxon>rosids</taxon>
        <taxon>malvids</taxon>
        <taxon>Malvales</taxon>
        <taxon>Malvaceae</taxon>
        <taxon>Byttnerioideae</taxon>
        <taxon>Theobroma</taxon>
    </lineage>
</organism>
<keyword evidence="3" id="KW-1185">Reference proteome</keyword>
<evidence type="ECO:0000313" key="2">
    <source>
        <dbReference type="EMBL" id="EOY27411.1"/>
    </source>
</evidence>
<evidence type="ECO:0000313" key="3">
    <source>
        <dbReference type="Proteomes" id="UP000026915"/>
    </source>
</evidence>
<gene>
    <name evidence="2" type="ORF">TCM_029260</name>
</gene>
<dbReference type="OMA" id="GKCEGMY"/>
<dbReference type="eggNOG" id="ENOG502SEIC">
    <property type="taxonomic scope" value="Eukaryota"/>
</dbReference>
<dbReference type="Gramene" id="EOY27411">
    <property type="protein sequence ID" value="EOY27411"/>
    <property type="gene ID" value="TCM_029260"/>
</dbReference>
<sequence>MEGRVGVSGRWRAMGTCARMVWSQKQDQWLWFHTLKASNRAAVHGFKRPINERIDEEEVEQEIKNGKEEKESKRTEVGKKINSQVKSYQDCNK</sequence>
<feature type="compositionally biased region" description="Basic and acidic residues" evidence="1">
    <location>
        <begin position="61"/>
        <end position="79"/>
    </location>
</feature>